<dbReference type="EMBL" id="CP012333">
    <property type="protein sequence ID" value="AKU98667.1"/>
    <property type="molecule type" value="Genomic_DNA"/>
</dbReference>
<dbReference type="RefSeq" id="WP_146649624.1">
    <property type="nucleotide sequence ID" value="NZ_CP012333.1"/>
</dbReference>
<evidence type="ECO:0000256" key="1">
    <source>
        <dbReference type="SAM" id="MobiDB-lite"/>
    </source>
</evidence>
<dbReference type="STRING" id="1391654.AKJ09_05331"/>
<dbReference type="KEGG" id="llu:AKJ09_05331"/>
<dbReference type="Proteomes" id="UP000064967">
    <property type="component" value="Chromosome"/>
</dbReference>
<name>A0A0K1PYU4_9BACT</name>
<proteinExistence type="predicted"/>
<accession>A0A0K1PYU4</accession>
<keyword evidence="2" id="KW-0732">Signal</keyword>
<feature type="chain" id="PRO_5005466316" description="Outer membrane protein beta-barrel domain-containing protein" evidence="2">
    <location>
        <begin position="30"/>
        <end position="273"/>
    </location>
</feature>
<evidence type="ECO:0000313" key="3">
    <source>
        <dbReference type="EMBL" id="AKU98667.1"/>
    </source>
</evidence>
<gene>
    <name evidence="3" type="ORF">AKJ09_05331</name>
</gene>
<sequence length="273" mass="28074">MARLPSSVGFVTRVVAPAALLLVPAVAHAQGIAPPPPIDPNAPGAPTAPSPGVAQAATSDNTTARLDEAEREDTGRKFELFWVNGEVGGAYMNLTQLSSDALALDQSKSGGPMFGLGAGVRLVVFVLGARVRYNALSVFNMWQLNGEAGLKFPIKDVDFGIGAHGGYSFVGSLGDSALATNTATPTNADAVKVRGFNLGLDVTLDYFVSPTFSVGLGAFADFLFLNRPALDKPTGLSADQAAAVDADPLYQKSGTSAGLQVGGALRLGLHFGL</sequence>
<evidence type="ECO:0000256" key="2">
    <source>
        <dbReference type="SAM" id="SignalP"/>
    </source>
</evidence>
<feature type="region of interest" description="Disordered" evidence="1">
    <location>
        <begin position="34"/>
        <end position="59"/>
    </location>
</feature>
<protein>
    <recommendedName>
        <fullName evidence="5">Outer membrane protein beta-barrel domain-containing protein</fullName>
    </recommendedName>
</protein>
<evidence type="ECO:0000313" key="4">
    <source>
        <dbReference type="Proteomes" id="UP000064967"/>
    </source>
</evidence>
<organism evidence="3 4">
    <name type="scientific">Labilithrix luteola</name>
    <dbReference type="NCBI Taxonomy" id="1391654"/>
    <lineage>
        <taxon>Bacteria</taxon>
        <taxon>Pseudomonadati</taxon>
        <taxon>Myxococcota</taxon>
        <taxon>Polyangia</taxon>
        <taxon>Polyangiales</taxon>
        <taxon>Labilitrichaceae</taxon>
        <taxon>Labilithrix</taxon>
    </lineage>
</organism>
<dbReference type="AlphaFoldDB" id="A0A0K1PYU4"/>
<keyword evidence="4" id="KW-1185">Reference proteome</keyword>
<feature type="signal peptide" evidence="2">
    <location>
        <begin position="1"/>
        <end position="29"/>
    </location>
</feature>
<reference evidence="3 4" key="1">
    <citation type="submission" date="2015-08" db="EMBL/GenBank/DDBJ databases">
        <authorList>
            <person name="Babu N.S."/>
            <person name="Beckwith C.J."/>
            <person name="Beseler K.G."/>
            <person name="Brison A."/>
            <person name="Carone J.V."/>
            <person name="Caskin T.P."/>
            <person name="Diamond M."/>
            <person name="Durham M.E."/>
            <person name="Foxe J.M."/>
            <person name="Go M."/>
            <person name="Henderson B.A."/>
            <person name="Jones I.B."/>
            <person name="McGettigan J.A."/>
            <person name="Micheletti S.J."/>
            <person name="Nasrallah M.E."/>
            <person name="Ortiz D."/>
            <person name="Piller C.R."/>
            <person name="Privatt S.R."/>
            <person name="Schneider S.L."/>
            <person name="Sharp S."/>
            <person name="Smith T.C."/>
            <person name="Stanton J.D."/>
            <person name="Ullery H.E."/>
            <person name="Wilson R.J."/>
            <person name="Serrano M.G."/>
            <person name="Buck G."/>
            <person name="Lee V."/>
            <person name="Wang Y."/>
            <person name="Carvalho R."/>
            <person name="Voegtly L."/>
            <person name="Shi R."/>
            <person name="Duckworth R."/>
            <person name="Johnson A."/>
            <person name="Loviza R."/>
            <person name="Walstead R."/>
            <person name="Shah Z."/>
            <person name="Kiflezghi M."/>
            <person name="Wade K."/>
            <person name="Ball S.L."/>
            <person name="Bradley K.W."/>
            <person name="Asai D.J."/>
            <person name="Bowman C.A."/>
            <person name="Russell D.A."/>
            <person name="Pope W.H."/>
            <person name="Jacobs-Sera D."/>
            <person name="Hendrix R.W."/>
            <person name="Hatfull G.F."/>
        </authorList>
    </citation>
    <scope>NUCLEOTIDE SEQUENCE [LARGE SCALE GENOMIC DNA]</scope>
    <source>
        <strain evidence="3 4">DSM 27648</strain>
    </source>
</reference>
<evidence type="ECO:0008006" key="5">
    <source>
        <dbReference type="Google" id="ProtNLM"/>
    </source>
</evidence>